<organism evidence="11 12">
    <name type="scientific">Verticiella sediminum</name>
    <dbReference type="NCBI Taxonomy" id="1247510"/>
    <lineage>
        <taxon>Bacteria</taxon>
        <taxon>Pseudomonadati</taxon>
        <taxon>Pseudomonadota</taxon>
        <taxon>Betaproteobacteria</taxon>
        <taxon>Burkholderiales</taxon>
        <taxon>Alcaligenaceae</taxon>
        <taxon>Verticiella</taxon>
    </lineage>
</organism>
<keyword evidence="3" id="KW-0004">4Fe-4S</keyword>
<dbReference type="InterPro" id="IPR023875">
    <property type="entry name" value="DNA_repair_put"/>
</dbReference>
<keyword evidence="12" id="KW-1185">Reference proteome</keyword>
<dbReference type="InterPro" id="IPR051536">
    <property type="entry name" value="UDG_Type-4/5"/>
</dbReference>
<dbReference type="GO" id="GO:0006281">
    <property type="term" value="P:DNA repair"/>
    <property type="evidence" value="ECO:0007669"/>
    <property type="project" value="UniProtKB-KW"/>
</dbReference>
<dbReference type="InterPro" id="IPR025404">
    <property type="entry name" value="DUF4130"/>
</dbReference>
<keyword evidence="7" id="KW-0408">Iron</keyword>
<dbReference type="Pfam" id="PF03167">
    <property type="entry name" value="UDG"/>
    <property type="match status" value="1"/>
</dbReference>
<keyword evidence="9" id="KW-0234">DNA repair</keyword>
<dbReference type="CDD" id="cd10030">
    <property type="entry name" value="UDG-F4_TTUDGA_SPO1dp_like"/>
    <property type="match status" value="1"/>
</dbReference>
<keyword evidence="6" id="KW-0378">Hydrolase</keyword>
<dbReference type="AlphaFoldDB" id="A0A556ANR9"/>
<dbReference type="SUPFAM" id="SSF52141">
    <property type="entry name" value="Uracil-DNA glycosylase-like"/>
    <property type="match status" value="1"/>
</dbReference>
<gene>
    <name evidence="11" type="ORF">FOZ76_12290</name>
</gene>
<dbReference type="NCBIfam" id="TIGR03915">
    <property type="entry name" value="SAM_7_link_chp"/>
    <property type="match status" value="1"/>
</dbReference>
<keyword evidence="8" id="KW-0411">Iron-sulfur</keyword>
<evidence type="ECO:0000259" key="10">
    <source>
        <dbReference type="SMART" id="SM00986"/>
    </source>
</evidence>
<evidence type="ECO:0000256" key="8">
    <source>
        <dbReference type="ARBA" id="ARBA00023014"/>
    </source>
</evidence>
<dbReference type="NCBIfam" id="TIGR03914">
    <property type="entry name" value="UDG_fam_dom"/>
    <property type="match status" value="1"/>
</dbReference>
<comment type="caution">
    <text evidence="11">The sequence shown here is derived from an EMBL/GenBank/DDBJ whole genome shotgun (WGS) entry which is preliminary data.</text>
</comment>
<evidence type="ECO:0000256" key="4">
    <source>
        <dbReference type="ARBA" id="ARBA00022723"/>
    </source>
</evidence>
<dbReference type="SMART" id="SM00986">
    <property type="entry name" value="UDG"/>
    <property type="match status" value="1"/>
</dbReference>
<keyword evidence="5" id="KW-0227">DNA damage</keyword>
<proteinExistence type="inferred from homology"/>
<evidence type="ECO:0000256" key="9">
    <source>
        <dbReference type="ARBA" id="ARBA00023204"/>
    </source>
</evidence>
<accession>A0A556ANR9</accession>
<evidence type="ECO:0000256" key="5">
    <source>
        <dbReference type="ARBA" id="ARBA00022763"/>
    </source>
</evidence>
<dbReference type="SMART" id="SM00987">
    <property type="entry name" value="UreE_C"/>
    <property type="match status" value="1"/>
</dbReference>
<reference evidence="11 12" key="1">
    <citation type="submission" date="2019-07" db="EMBL/GenBank/DDBJ databases">
        <title>Qingshengfaniella alkalisoli gen. nov., sp. nov., isolated from saline soil.</title>
        <authorList>
            <person name="Xu L."/>
            <person name="Huang X.-X."/>
            <person name="Sun J.-Q."/>
        </authorList>
    </citation>
    <scope>NUCLEOTIDE SEQUENCE [LARGE SCALE GENOMIC DNA]</scope>
    <source>
        <strain evidence="11 12">DSM 27279</strain>
    </source>
</reference>
<dbReference type="NCBIfam" id="TIGR00758">
    <property type="entry name" value="UDG_fam4"/>
    <property type="match status" value="1"/>
</dbReference>
<name>A0A556ANR9_9BURK</name>
<evidence type="ECO:0000256" key="7">
    <source>
        <dbReference type="ARBA" id="ARBA00023004"/>
    </source>
</evidence>
<evidence type="ECO:0000256" key="2">
    <source>
        <dbReference type="ARBA" id="ARBA00019403"/>
    </source>
</evidence>
<dbReference type="OrthoDB" id="5290748at2"/>
<sequence length="490" mass="53498">MRAVVADDSDFDGFRRRARALLLAGVAPADVVWQVGAGADLFCDAAQEDIAGTADPGLRVSREFLRVLALAALHSEPGRHALLYRLLWRVRAEPALARDTLDADHGRVRLLARAVQRDMHKMKAFVRFRPMPAQAAAEVAWRGAHPPSGDAPLHVAWFEPEHHIVEAVGPFFARRFAGMPWAVLTPRRSLRWDGASLAPGPGAARASAPAADADESLWLTYYRSVFNPARLKLRTMENEMPRRYWRNLPEAALIAPLANQAAARTGQMLAAQATGEAAHALALRRRAKLVPISPAAAHDLDGLAAQVAQCRACPLGEHATQAVFGCGRRDAHVMVVGEQPGDQEDLRGLPFVGPAGQLLDRAFGELGWNREQLYLTNAVKHFKFELRGKRRMHKTPGQREALACAPWLEGEIRTVKPRAIIALGATAARSLLAGPVAVTAQRGQWLRRSDTVPVLVTLHPAALLRSQSGDDEGEYRRWVADLARAAAYVG</sequence>
<evidence type="ECO:0000313" key="12">
    <source>
        <dbReference type="Proteomes" id="UP000318405"/>
    </source>
</evidence>
<dbReference type="EMBL" id="VLTJ01000024">
    <property type="protein sequence ID" value="TSH94538.1"/>
    <property type="molecule type" value="Genomic_DNA"/>
</dbReference>
<dbReference type="InterPro" id="IPR005122">
    <property type="entry name" value="Uracil-DNA_glycosylase-like"/>
</dbReference>
<dbReference type="PANTHER" id="PTHR33693">
    <property type="entry name" value="TYPE-5 URACIL-DNA GLYCOSYLASE"/>
    <property type="match status" value="1"/>
</dbReference>
<dbReference type="InterPro" id="IPR005273">
    <property type="entry name" value="Ura-DNA_glyco_family4"/>
</dbReference>
<dbReference type="GO" id="GO:0051539">
    <property type="term" value="F:4 iron, 4 sulfur cluster binding"/>
    <property type="evidence" value="ECO:0007669"/>
    <property type="project" value="UniProtKB-KW"/>
</dbReference>
<dbReference type="GO" id="GO:0097506">
    <property type="term" value="F:deaminated base DNA N-glycosylase activity"/>
    <property type="evidence" value="ECO:0007669"/>
    <property type="project" value="UniProtKB-ARBA"/>
</dbReference>
<protein>
    <recommendedName>
        <fullName evidence="2">Type-4 uracil-DNA glycosylase</fullName>
    </recommendedName>
</protein>
<keyword evidence="4" id="KW-0479">Metal-binding</keyword>
<feature type="domain" description="Uracil-DNA glycosylase-like" evidence="10">
    <location>
        <begin position="324"/>
        <end position="483"/>
    </location>
</feature>
<comment type="similarity">
    <text evidence="1">Belongs to the uracil-DNA glycosylase (UDG) superfamily. Type 4 (UDGa) family.</text>
</comment>
<evidence type="ECO:0000256" key="6">
    <source>
        <dbReference type="ARBA" id="ARBA00022801"/>
    </source>
</evidence>
<evidence type="ECO:0000313" key="11">
    <source>
        <dbReference type="EMBL" id="TSH94538.1"/>
    </source>
</evidence>
<dbReference type="Gene3D" id="3.40.470.10">
    <property type="entry name" value="Uracil-DNA glycosylase-like domain"/>
    <property type="match status" value="1"/>
</dbReference>
<evidence type="ECO:0000256" key="3">
    <source>
        <dbReference type="ARBA" id="ARBA00022485"/>
    </source>
</evidence>
<dbReference type="Pfam" id="PF13566">
    <property type="entry name" value="DUF4130"/>
    <property type="match status" value="1"/>
</dbReference>
<dbReference type="PANTHER" id="PTHR33693:SF9">
    <property type="entry name" value="TYPE-4 URACIL-DNA GLYCOSYLASE"/>
    <property type="match status" value="1"/>
</dbReference>
<dbReference type="Proteomes" id="UP000318405">
    <property type="component" value="Unassembled WGS sequence"/>
</dbReference>
<dbReference type="InterPro" id="IPR036895">
    <property type="entry name" value="Uracil-DNA_glycosylase-like_sf"/>
</dbReference>
<evidence type="ECO:0000256" key="1">
    <source>
        <dbReference type="ARBA" id="ARBA00006521"/>
    </source>
</evidence>
<dbReference type="GO" id="GO:0046872">
    <property type="term" value="F:metal ion binding"/>
    <property type="evidence" value="ECO:0007669"/>
    <property type="project" value="UniProtKB-KW"/>
</dbReference>